<keyword evidence="1" id="KW-1133">Transmembrane helix</keyword>
<evidence type="ECO:0000256" key="1">
    <source>
        <dbReference type="SAM" id="Phobius"/>
    </source>
</evidence>
<proteinExistence type="predicted"/>
<evidence type="ECO:0000256" key="2">
    <source>
        <dbReference type="SAM" id="SignalP"/>
    </source>
</evidence>
<dbReference type="Pfam" id="PF00041">
    <property type="entry name" value="fn3"/>
    <property type="match status" value="1"/>
</dbReference>
<accession>A0AA88IMA2</accession>
<sequence length="241" mass="26703">MLRNRPAPSLLSIALLISSVLSLSSSSSSPLIRNSTRRLGAPNPRFNNPDEDYDNIYDETFITESPRKPTDSKHPPCNYDFCKDRQETCQKLFLALSCSCPGISGPFQPPDPPFLQSLYVESKGEVVVRWCAPSSTVTHYLVQVEGQDEVRSTNVDRRMMELGNLAPGSEVCVKAVNKAGVSTQGRDSCTRFEPTTSEMKLTIKLVLIGAAVVMVIVILVVALMLWRCRRHRKTSTQTANP</sequence>
<feature type="domain" description="Fibronectin type-III" evidence="3">
    <location>
        <begin position="110"/>
        <end position="182"/>
    </location>
</feature>
<gene>
    <name evidence="4" type="ORF">Q7C36_022876</name>
</gene>
<keyword evidence="5" id="KW-1185">Reference proteome</keyword>
<keyword evidence="1" id="KW-0472">Membrane</keyword>
<dbReference type="Proteomes" id="UP001187315">
    <property type="component" value="Unassembled WGS sequence"/>
</dbReference>
<keyword evidence="2" id="KW-0732">Signal</keyword>
<feature type="chain" id="PRO_5041704674" description="Fibronectin type-III domain-containing protein" evidence="2">
    <location>
        <begin position="23"/>
        <end position="241"/>
    </location>
</feature>
<dbReference type="InterPro" id="IPR036116">
    <property type="entry name" value="FN3_sf"/>
</dbReference>
<dbReference type="InterPro" id="IPR003961">
    <property type="entry name" value="FN3_dom"/>
</dbReference>
<dbReference type="CDD" id="cd00063">
    <property type="entry name" value="FN3"/>
    <property type="match status" value="1"/>
</dbReference>
<evidence type="ECO:0000259" key="3">
    <source>
        <dbReference type="SMART" id="SM00060"/>
    </source>
</evidence>
<dbReference type="EMBL" id="JAVHJS010000025">
    <property type="protein sequence ID" value="KAK2816605.1"/>
    <property type="molecule type" value="Genomic_DNA"/>
</dbReference>
<reference evidence="4" key="1">
    <citation type="submission" date="2023-08" db="EMBL/GenBank/DDBJ databases">
        <title>Pelteobagrus vachellii genome.</title>
        <authorList>
            <person name="Liu H."/>
        </authorList>
    </citation>
    <scope>NUCLEOTIDE SEQUENCE</scope>
    <source>
        <strain evidence="4">PRFRI_2022a</strain>
        <tissue evidence="4">Muscle</tissue>
    </source>
</reference>
<dbReference type="Gene3D" id="2.60.40.10">
    <property type="entry name" value="Immunoglobulins"/>
    <property type="match status" value="1"/>
</dbReference>
<organism evidence="4 5">
    <name type="scientific">Tachysurus vachellii</name>
    <name type="common">Darkbarbel catfish</name>
    <name type="synonym">Pelteobagrus vachellii</name>
    <dbReference type="NCBI Taxonomy" id="175792"/>
    <lineage>
        <taxon>Eukaryota</taxon>
        <taxon>Metazoa</taxon>
        <taxon>Chordata</taxon>
        <taxon>Craniata</taxon>
        <taxon>Vertebrata</taxon>
        <taxon>Euteleostomi</taxon>
        <taxon>Actinopterygii</taxon>
        <taxon>Neopterygii</taxon>
        <taxon>Teleostei</taxon>
        <taxon>Ostariophysi</taxon>
        <taxon>Siluriformes</taxon>
        <taxon>Bagridae</taxon>
        <taxon>Tachysurus</taxon>
    </lineage>
</organism>
<name>A0AA88IMA2_TACVA</name>
<dbReference type="SUPFAM" id="SSF49265">
    <property type="entry name" value="Fibronectin type III"/>
    <property type="match status" value="1"/>
</dbReference>
<dbReference type="InterPro" id="IPR013783">
    <property type="entry name" value="Ig-like_fold"/>
</dbReference>
<feature type="transmembrane region" description="Helical" evidence="1">
    <location>
        <begin position="205"/>
        <end position="226"/>
    </location>
</feature>
<evidence type="ECO:0000313" key="5">
    <source>
        <dbReference type="Proteomes" id="UP001187315"/>
    </source>
</evidence>
<keyword evidence="1" id="KW-0812">Transmembrane</keyword>
<feature type="signal peptide" evidence="2">
    <location>
        <begin position="1"/>
        <end position="22"/>
    </location>
</feature>
<protein>
    <recommendedName>
        <fullName evidence="3">Fibronectin type-III domain-containing protein</fullName>
    </recommendedName>
</protein>
<comment type="caution">
    <text evidence="4">The sequence shown here is derived from an EMBL/GenBank/DDBJ whole genome shotgun (WGS) entry which is preliminary data.</text>
</comment>
<dbReference type="SMART" id="SM00060">
    <property type="entry name" value="FN3"/>
    <property type="match status" value="1"/>
</dbReference>
<evidence type="ECO:0000313" key="4">
    <source>
        <dbReference type="EMBL" id="KAK2816605.1"/>
    </source>
</evidence>
<dbReference type="AlphaFoldDB" id="A0AA88IMA2"/>